<dbReference type="InterPro" id="IPR001404">
    <property type="entry name" value="Hsp90_fam"/>
</dbReference>
<dbReference type="GO" id="GO:0140662">
    <property type="term" value="F:ATP-dependent protein folding chaperone"/>
    <property type="evidence" value="ECO:0007669"/>
    <property type="project" value="InterPro"/>
</dbReference>
<feature type="compositionally biased region" description="Polar residues" evidence="3">
    <location>
        <begin position="236"/>
        <end position="256"/>
    </location>
</feature>
<dbReference type="Pfam" id="PF00183">
    <property type="entry name" value="HSP90"/>
    <property type="match status" value="1"/>
</dbReference>
<dbReference type="OMA" id="ERVVFIM"/>
<organism evidence="4 5">
    <name type="scientific">Brassica oleracea var. oleracea</name>
    <dbReference type="NCBI Taxonomy" id="109376"/>
    <lineage>
        <taxon>Eukaryota</taxon>
        <taxon>Viridiplantae</taxon>
        <taxon>Streptophyta</taxon>
        <taxon>Embryophyta</taxon>
        <taxon>Tracheophyta</taxon>
        <taxon>Spermatophyta</taxon>
        <taxon>Magnoliopsida</taxon>
        <taxon>eudicotyledons</taxon>
        <taxon>Gunneridae</taxon>
        <taxon>Pentapetalae</taxon>
        <taxon>rosids</taxon>
        <taxon>malvids</taxon>
        <taxon>Brassicales</taxon>
        <taxon>Brassicaceae</taxon>
        <taxon>Brassiceae</taxon>
        <taxon>Brassica</taxon>
    </lineage>
</organism>
<dbReference type="GO" id="GO:0051082">
    <property type="term" value="F:unfolded protein binding"/>
    <property type="evidence" value="ECO:0007669"/>
    <property type="project" value="InterPro"/>
</dbReference>
<dbReference type="InterPro" id="IPR020568">
    <property type="entry name" value="Ribosomal_Su5_D2-typ_SF"/>
</dbReference>
<reference evidence="4" key="2">
    <citation type="submission" date="2015-03" db="UniProtKB">
        <authorList>
            <consortium name="EnsemblPlants"/>
        </authorList>
    </citation>
    <scope>IDENTIFICATION</scope>
</reference>
<protein>
    <submittedName>
        <fullName evidence="4">Uncharacterized protein</fullName>
    </submittedName>
</protein>
<dbReference type="Gene3D" id="3.30.230.80">
    <property type="match status" value="1"/>
</dbReference>
<dbReference type="GO" id="GO:0016887">
    <property type="term" value="F:ATP hydrolysis activity"/>
    <property type="evidence" value="ECO:0007669"/>
    <property type="project" value="InterPro"/>
</dbReference>
<evidence type="ECO:0000256" key="2">
    <source>
        <dbReference type="ARBA" id="ARBA00023186"/>
    </source>
</evidence>
<dbReference type="AlphaFoldDB" id="A0A0D3ALZ1"/>
<sequence>MWSSDCYLPRSDDSLPASLSLKPITISPINDPSTGFPNALNVVSNSPFLRAARGVRSAGVAGALGGMVAGGVVAGKQVLKRVHSFGAFIALGFSSCESFVERVVFIMDNCEDIIPEWLGFVKGIVDSEDLPLNISRETLQQNKILNKHLESSLFVTPKKKGRIVGIGSVNEVERVISSYNSRRDEETAQMKARMDSQQVRLDSLEDLLDVMAVGNPVMQRMLSERQAAFGLPVRDPQQSDPTRQQPSNPTNYFEDI</sequence>
<name>A0A0D3ALZ1_BRAOL</name>
<comment type="similarity">
    <text evidence="1">Belongs to the heat shock protein 90 family.</text>
</comment>
<evidence type="ECO:0000256" key="3">
    <source>
        <dbReference type="SAM" id="MobiDB-lite"/>
    </source>
</evidence>
<dbReference type="GO" id="GO:0005524">
    <property type="term" value="F:ATP binding"/>
    <property type="evidence" value="ECO:0007669"/>
    <property type="project" value="InterPro"/>
</dbReference>
<dbReference type="Proteomes" id="UP000032141">
    <property type="component" value="Chromosome C2"/>
</dbReference>
<proteinExistence type="inferred from homology"/>
<dbReference type="Gramene" id="Bo2g040060.1">
    <property type="protein sequence ID" value="Bo2g040060.1"/>
    <property type="gene ID" value="Bo2g040060"/>
</dbReference>
<dbReference type="SUPFAM" id="SSF54211">
    <property type="entry name" value="Ribosomal protein S5 domain 2-like"/>
    <property type="match status" value="1"/>
</dbReference>
<dbReference type="STRING" id="109376.A0A0D3ALZ1"/>
<keyword evidence="5" id="KW-1185">Reference proteome</keyword>
<evidence type="ECO:0000256" key="1">
    <source>
        <dbReference type="ARBA" id="ARBA00008239"/>
    </source>
</evidence>
<evidence type="ECO:0000313" key="5">
    <source>
        <dbReference type="Proteomes" id="UP000032141"/>
    </source>
</evidence>
<reference evidence="4 5" key="1">
    <citation type="journal article" date="2014" name="Genome Biol.">
        <title>Transcriptome and methylome profiling reveals relics of genome dominance in the mesopolyploid Brassica oleracea.</title>
        <authorList>
            <person name="Parkin I.A."/>
            <person name="Koh C."/>
            <person name="Tang H."/>
            <person name="Robinson S.J."/>
            <person name="Kagale S."/>
            <person name="Clarke W.E."/>
            <person name="Town C.D."/>
            <person name="Nixon J."/>
            <person name="Krishnakumar V."/>
            <person name="Bidwell S.L."/>
            <person name="Denoeud F."/>
            <person name="Belcram H."/>
            <person name="Links M.G."/>
            <person name="Just J."/>
            <person name="Clarke C."/>
            <person name="Bender T."/>
            <person name="Huebert T."/>
            <person name="Mason A.S."/>
            <person name="Pires J.C."/>
            <person name="Barker G."/>
            <person name="Moore J."/>
            <person name="Walley P.G."/>
            <person name="Manoli S."/>
            <person name="Batley J."/>
            <person name="Edwards D."/>
            <person name="Nelson M.N."/>
            <person name="Wang X."/>
            <person name="Paterson A.H."/>
            <person name="King G."/>
            <person name="Bancroft I."/>
            <person name="Chalhoub B."/>
            <person name="Sharpe A.G."/>
        </authorList>
    </citation>
    <scope>NUCLEOTIDE SEQUENCE</scope>
    <source>
        <strain evidence="4 5">cv. TO1000</strain>
    </source>
</reference>
<dbReference type="HOGENOM" id="CLU_1087217_0_0_1"/>
<dbReference type="eggNOG" id="KOG0019">
    <property type="taxonomic scope" value="Eukaryota"/>
</dbReference>
<feature type="region of interest" description="Disordered" evidence="3">
    <location>
        <begin position="232"/>
        <end position="256"/>
    </location>
</feature>
<keyword evidence="2" id="KW-0143">Chaperone</keyword>
<dbReference type="EnsemblPlants" id="Bo2g040060.1">
    <property type="protein sequence ID" value="Bo2g040060.1"/>
    <property type="gene ID" value="Bo2g040060"/>
</dbReference>
<accession>A0A0D3ALZ1</accession>
<dbReference type="PANTHER" id="PTHR11528">
    <property type="entry name" value="HEAT SHOCK PROTEIN 90 FAMILY MEMBER"/>
    <property type="match status" value="1"/>
</dbReference>
<evidence type="ECO:0000313" key="4">
    <source>
        <dbReference type="EnsemblPlants" id="Bo2g040060.1"/>
    </source>
</evidence>